<sequence length="216" mass="24164">MAIRPYFSKFFKKPASAPKPVVPVNAVNNNMKYLIVGLGNIGPEYADTRHNIGFMILDELAKQEGAKFSNMRLAYYTEISHKGRALHLIKPTTYMNLSGKALNHWMKELKIPVQNVLVLVDDIALPFGVLRLKPKGSAAGHNGLKHIEATLGNNEYARLRFGVSDNYPKGRQVDYVLSGFDNDEVLELPALIDRSIEMIKSFVAIGTELTMTKFNK</sequence>
<comment type="function">
    <text evidence="7">Catalyzes the release of premature peptidyl moieties from peptidyl-tRNA molecules trapped in stalled 50S ribosomal subunits, and thus maintains levels of free tRNAs and 50S ribosomes.</text>
</comment>
<dbReference type="EC" id="3.1.1.29" evidence="1 7"/>
<keyword evidence="11" id="KW-1185">Reference proteome</keyword>
<comment type="caution">
    <text evidence="10">The sequence shown here is derived from an EMBL/GenBank/DDBJ whole genome shotgun (WGS) entry which is preliminary data.</text>
</comment>
<protein>
    <recommendedName>
        <fullName evidence="6 7">Peptidyl-tRNA hydrolase</fullName>
        <shortName evidence="7">Pth</shortName>
        <ecNumber evidence="1 7">3.1.1.29</ecNumber>
    </recommendedName>
</protein>
<keyword evidence="3 7" id="KW-0378">Hydrolase</keyword>
<keyword evidence="4 7" id="KW-0694">RNA-binding</keyword>
<dbReference type="NCBIfam" id="TIGR00447">
    <property type="entry name" value="pth"/>
    <property type="match status" value="1"/>
</dbReference>
<dbReference type="HAMAP" id="MF_00083">
    <property type="entry name" value="Pept_tRNA_hydro_bact"/>
    <property type="match status" value="1"/>
</dbReference>
<proteinExistence type="inferred from homology"/>
<feature type="binding site" evidence="7">
    <location>
        <position position="96"/>
    </location>
    <ligand>
        <name>tRNA</name>
        <dbReference type="ChEBI" id="CHEBI:17843"/>
    </ligand>
</feature>
<dbReference type="InterPro" id="IPR036416">
    <property type="entry name" value="Pept_tRNA_hydro_sf"/>
</dbReference>
<gene>
    <name evidence="7 10" type="primary">pth</name>
    <name evidence="10" type="ORF">GCM10022392_14910</name>
</gene>
<name>A0ABP7WP64_9SPHI</name>
<feature type="binding site" evidence="7">
    <location>
        <position position="142"/>
    </location>
    <ligand>
        <name>tRNA</name>
        <dbReference type="ChEBI" id="CHEBI:17843"/>
    </ligand>
</feature>
<dbReference type="Gene3D" id="3.40.50.1470">
    <property type="entry name" value="Peptidyl-tRNA hydrolase"/>
    <property type="match status" value="1"/>
</dbReference>
<dbReference type="PANTHER" id="PTHR17224">
    <property type="entry name" value="PEPTIDYL-TRNA HYDROLASE"/>
    <property type="match status" value="1"/>
</dbReference>
<evidence type="ECO:0000256" key="6">
    <source>
        <dbReference type="ARBA" id="ARBA00050038"/>
    </source>
</evidence>
<organism evidence="10 11">
    <name type="scientific">Mucilaginibacter panaciglaebae</name>
    <dbReference type="NCBI Taxonomy" id="502331"/>
    <lineage>
        <taxon>Bacteria</taxon>
        <taxon>Pseudomonadati</taxon>
        <taxon>Bacteroidota</taxon>
        <taxon>Sphingobacteriia</taxon>
        <taxon>Sphingobacteriales</taxon>
        <taxon>Sphingobacteriaceae</taxon>
        <taxon>Mucilaginibacter</taxon>
    </lineage>
</organism>
<evidence type="ECO:0000256" key="4">
    <source>
        <dbReference type="ARBA" id="ARBA00022884"/>
    </source>
</evidence>
<comment type="function">
    <text evidence="7">Hydrolyzes ribosome-free peptidyl-tRNAs (with 1 or more amino acids incorporated), which drop off the ribosome during protein synthesis, or as a result of ribosome stalling.</text>
</comment>
<dbReference type="GO" id="GO:0016787">
    <property type="term" value="F:hydrolase activity"/>
    <property type="evidence" value="ECO:0007669"/>
    <property type="project" value="UniProtKB-KW"/>
</dbReference>
<evidence type="ECO:0000256" key="8">
    <source>
        <dbReference type="RuleBase" id="RU000673"/>
    </source>
</evidence>
<comment type="subcellular location">
    <subcellularLocation>
        <location evidence="7">Cytoplasm</location>
    </subcellularLocation>
</comment>
<comment type="catalytic activity">
    <reaction evidence="7 8">
        <text>an N-acyl-L-alpha-aminoacyl-tRNA + H2O = an N-acyl-L-amino acid + a tRNA + H(+)</text>
        <dbReference type="Rhea" id="RHEA:54448"/>
        <dbReference type="Rhea" id="RHEA-COMP:10123"/>
        <dbReference type="Rhea" id="RHEA-COMP:13883"/>
        <dbReference type="ChEBI" id="CHEBI:15377"/>
        <dbReference type="ChEBI" id="CHEBI:15378"/>
        <dbReference type="ChEBI" id="CHEBI:59874"/>
        <dbReference type="ChEBI" id="CHEBI:78442"/>
        <dbReference type="ChEBI" id="CHEBI:138191"/>
        <dbReference type="EC" id="3.1.1.29"/>
    </reaction>
</comment>
<evidence type="ECO:0000256" key="2">
    <source>
        <dbReference type="ARBA" id="ARBA00022555"/>
    </source>
</evidence>
<dbReference type="PANTHER" id="PTHR17224:SF1">
    <property type="entry name" value="PEPTIDYL-TRNA HYDROLASE"/>
    <property type="match status" value="1"/>
</dbReference>
<keyword evidence="7" id="KW-0963">Cytoplasm</keyword>
<dbReference type="CDD" id="cd00462">
    <property type="entry name" value="PTH"/>
    <property type="match status" value="1"/>
</dbReference>
<dbReference type="EMBL" id="BAABCV010000004">
    <property type="protein sequence ID" value="GAA4093459.1"/>
    <property type="molecule type" value="Genomic_DNA"/>
</dbReference>
<feature type="site" description="Stabilizes the basic form of H active site to accept a proton" evidence="7">
    <location>
        <position position="121"/>
    </location>
</feature>
<evidence type="ECO:0000313" key="11">
    <source>
        <dbReference type="Proteomes" id="UP001500841"/>
    </source>
</evidence>
<reference evidence="11" key="1">
    <citation type="journal article" date="2019" name="Int. J. Syst. Evol. Microbiol.">
        <title>The Global Catalogue of Microorganisms (GCM) 10K type strain sequencing project: providing services to taxonomists for standard genome sequencing and annotation.</title>
        <authorList>
            <consortium name="The Broad Institute Genomics Platform"/>
            <consortium name="The Broad Institute Genome Sequencing Center for Infectious Disease"/>
            <person name="Wu L."/>
            <person name="Ma J."/>
        </authorList>
    </citation>
    <scope>NUCLEOTIDE SEQUENCE [LARGE SCALE GENOMIC DNA]</scope>
    <source>
        <strain evidence="11">JCM 17085</strain>
    </source>
</reference>
<dbReference type="Proteomes" id="UP001500841">
    <property type="component" value="Unassembled WGS sequence"/>
</dbReference>
<evidence type="ECO:0000256" key="9">
    <source>
        <dbReference type="RuleBase" id="RU004320"/>
    </source>
</evidence>
<feature type="binding site" evidence="7">
    <location>
        <position position="45"/>
    </location>
    <ligand>
        <name>tRNA</name>
        <dbReference type="ChEBI" id="CHEBI:17843"/>
    </ligand>
</feature>
<feature type="active site" description="Proton acceptor" evidence="7">
    <location>
        <position position="50"/>
    </location>
</feature>
<dbReference type="InterPro" id="IPR001328">
    <property type="entry name" value="Pept_tRNA_hydro"/>
</dbReference>
<dbReference type="InterPro" id="IPR018171">
    <property type="entry name" value="Pept_tRNA_hydro_CS"/>
</dbReference>
<evidence type="ECO:0000256" key="1">
    <source>
        <dbReference type="ARBA" id="ARBA00013260"/>
    </source>
</evidence>
<dbReference type="SUPFAM" id="SSF53178">
    <property type="entry name" value="Peptidyl-tRNA hydrolase-like"/>
    <property type="match status" value="1"/>
</dbReference>
<evidence type="ECO:0000256" key="5">
    <source>
        <dbReference type="ARBA" id="ARBA00038063"/>
    </source>
</evidence>
<dbReference type="PROSITE" id="PS01195">
    <property type="entry name" value="PEPT_TRNA_HYDROL_1"/>
    <property type="match status" value="1"/>
</dbReference>
<evidence type="ECO:0000256" key="3">
    <source>
        <dbReference type="ARBA" id="ARBA00022801"/>
    </source>
</evidence>
<evidence type="ECO:0000313" key="10">
    <source>
        <dbReference type="EMBL" id="GAA4093459.1"/>
    </source>
</evidence>
<dbReference type="Pfam" id="PF01195">
    <property type="entry name" value="Pept_tRNA_hydro"/>
    <property type="match status" value="1"/>
</dbReference>
<accession>A0ABP7WP64</accession>
<comment type="subunit">
    <text evidence="7">Monomer.</text>
</comment>
<comment type="similarity">
    <text evidence="5 7 9">Belongs to the PTH family.</text>
</comment>
<evidence type="ECO:0000256" key="7">
    <source>
        <dbReference type="HAMAP-Rule" id="MF_00083"/>
    </source>
</evidence>
<keyword evidence="2 7" id="KW-0820">tRNA-binding</keyword>
<feature type="site" description="Discriminates between blocked and unblocked aminoacyl-tRNA" evidence="7">
    <location>
        <position position="40"/>
    </location>
</feature>
<feature type="binding site" evidence="7">
    <location>
        <position position="94"/>
    </location>
    <ligand>
        <name>tRNA</name>
        <dbReference type="ChEBI" id="CHEBI:17843"/>
    </ligand>
</feature>